<dbReference type="STRING" id="6265.A0A0B2W1H7"/>
<organism evidence="5 6">
    <name type="scientific">Toxocara canis</name>
    <name type="common">Canine roundworm</name>
    <dbReference type="NCBI Taxonomy" id="6265"/>
    <lineage>
        <taxon>Eukaryota</taxon>
        <taxon>Metazoa</taxon>
        <taxon>Ecdysozoa</taxon>
        <taxon>Nematoda</taxon>
        <taxon>Chromadorea</taxon>
        <taxon>Rhabditida</taxon>
        <taxon>Spirurina</taxon>
        <taxon>Ascaridomorpha</taxon>
        <taxon>Ascaridoidea</taxon>
        <taxon>Toxocaridae</taxon>
        <taxon>Toxocara</taxon>
    </lineage>
</organism>
<feature type="domain" description="ZW10 C-terminal helical" evidence="4">
    <location>
        <begin position="658"/>
        <end position="807"/>
    </location>
</feature>
<evidence type="ECO:0000259" key="4">
    <source>
        <dbReference type="Pfam" id="PF22766"/>
    </source>
</evidence>
<feature type="coiled-coil region" evidence="1">
    <location>
        <begin position="71"/>
        <end position="109"/>
    </location>
</feature>
<evidence type="ECO:0000313" key="6">
    <source>
        <dbReference type="Proteomes" id="UP000031036"/>
    </source>
</evidence>
<dbReference type="PANTHER" id="PTHR12205:SF0">
    <property type="entry name" value="CENTROMERE_KINETOCHORE PROTEIN ZW10 HOMOLOG"/>
    <property type="match status" value="1"/>
</dbReference>
<dbReference type="EMBL" id="JPKZ01000333">
    <property type="protein sequence ID" value="KHN87818.1"/>
    <property type="molecule type" value="Genomic_DNA"/>
</dbReference>
<dbReference type="InterPro" id="IPR048343">
    <property type="entry name" value="ZW10_C"/>
</dbReference>
<comment type="caution">
    <text evidence="5">The sequence shown here is derived from an EMBL/GenBank/DDBJ whole genome shotgun (WGS) entry which is preliminary data.</text>
</comment>
<dbReference type="AlphaFoldDB" id="A0A0B2W1H7"/>
<evidence type="ECO:0000259" key="3">
    <source>
        <dbReference type="Pfam" id="PF20666"/>
    </source>
</evidence>
<dbReference type="GO" id="GO:0007094">
    <property type="term" value="P:mitotic spindle assembly checkpoint signaling"/>
    <property type="evidence" value="ECO:0007669"/>
    <property type="project" value="TreeGrafter"/>
</dbReference>
<feature type="domain" description="Centromere/kinetochore protein zw10 middle" evidence="2">
    <location>
        <begin position="231"/>
        <end position="422"/>
    </location>
</feature>
<gene>
    <name evidence="5" type="primary">Zw10</name>
    <name evidence="5" type="ORF">Tcan_14991</name>
</gene>
<dbReference type="InterPro" id="IPR055148">
    <property type="entry name" value="ZW10_C_2"/>
</dbReference>
<accession>A0A0B2W1H7</accession>
<evidence type="ECO:0000256" key="1">
    <source>
        <dbReference type="SAM" id="Coils"/>
    </source>
</evidence>
<protein>
    <submittedName>
        <fullName evidence="5">Centromere/kinetochore protein zw10-like protein</fullName>
    </submittedName>
</protein>
<dbReference type="Pfam" id="PF22766">
    <property type="entry name" value="ZW10_C2"/>
    <property type="match status" value="1"/>
</dbReference>
<evidence type="ECO:0000313" key="5">
    <source>
        <dbReference type="EMBL" id="KHN87818.1"/>
    </source>
</evidence>
<dbReference type="GO" id="GO:0005737">
    <property type="term" value="C:cytoplasm"/>
    <property type="evidence" value="ECO:0007669"/>
    <property type="project" value="GOC"/>
</dbReference>
<name>A0A0B2W1H7_TOXCA</name>
<dbReference type="InterPro" id="IPR046362">
    <property type="entry name" value="Zw10/DSL1_C_sf"/>
</dbReference>
<sequence>MNSQGSQEEEEMSQQYVSTNVDEPLMLNFETCETVDKSIAHLECELNAAVSDIADLVHSKYKRFLPEAMIENRLLNKLSEVLRNSEQTEKEIRERISAVEEDLEAYMNSGASSRLSRLRECKEKLGLLKEIEENIDLLLHTSIDEENGALLSARIIANMERQIEAMNKNESDVAGLIIGRICPALQEQLATMKGSLVVYLSSVFEQLCEIGNENGGTLHTLMIVYEHPAVTAKHLSAMQTLRILDFMLAKLCSYIMRGMCSFIITSKNPSQVFSVGEPTEVGAMKRKYEVRTDLPTAEGVRKPDLDATFQTLEKFFGCLAEDMQGLVVDDTPLIGMIGKKIAGELVDMIVKECLSVAVPYSAEEKPEFEKLLATAENFRNNLVSLGLFTSETITFKKFADSYDTVFINRRCTAFIVKARSLINAPLMPLLEVGSDEREKCEATETFMKAKLFVGRSATSKQCSSLMQLMRCKVSESCVKLFKLVEDCLKEAADSDSDVAAVMQLMRCKVSESCVKLFKLVEDCLKEAADSDSDVAAGRLFQTALNMVQLFVLVAPRQHEAQLSSVPLIAAVFYNNCHYICHCLMTASIDLYPQVKKAMKQGPPYGMSFMESLPGLRKLAATLMESQLIQCRRQLRTILADDQILVGLHEAKRLAICEKALDGCMMHLQQLAAVWKEVLTDTVCSNSLGNLASFLLSRIDDFILKMLDIRATDAQIMAVKIQKLLESLEQLFIFGSDKCSSIHRFAESPYYRTKEIVFCLDGTLEDVSDRWCGGKGPMAQWLSAKEVCGLVEALFQNTRKRAQLLADISLSNVGSAGQ</sequence>
<dbReference type="Pfam" id="PF20666">
    <property type="entry name" value="ZW10_C"/>
    <property type="match status" value="1"/>
</dbReference>
<dbReference type="Gene3D" id="1.10.357.150">
    <property type="match status" value="1"/>
</dbReference>
<dbReference type="Proteomes" id="UP000031036">
    <property type="component" value="Unassembled WGS sequence"/>
</dbReference>
<dbReference type="OrthoDB" id="534815at2759"/>
<dbReference type="GO" id="GO:0006888">
    <property type="term" value="P:endoplasmic reticulum to Golgi vesicle-mediated transport"/>
    <property type="evidence" value="ECO:0007669"/>
    <property type="project" value="TreeGrafter"/>
</dbReference>
<evidence type="ECO:0000259" key="2">
    <source>
        <dbReference type="Pfam" id="PF20665"/>
    </source>
</evidence>
<keyword evidence="6" id="KW-1185">Reference proteome</keyword>
<dbReference type="PANTHER" id="PTHR12205">
    <property type="entry name" value="CENTROMERE/KINETOCHORE PROTEIN ZW10"/>
    <property type="match status" value="1"/>
</dbReference>
<keyword evidence="1" id="KW-0175">Coiled coil</keyword>
<dbReference type="GO" id="GO:1990423">
    <property type="term" value="C:RZZ complex"/>
    <property type="evidence" value="ECO:0007669"/>
    <property type="project" value="TreeGrafter"/>
</dbReference>
<reference evidence="5 6" key="1">
    <citation type="submission" date="2014-11" db="EMBL/GenBank/DDBJ databases">
        <title>Genetic blueprint of the zoonotic pathogen Toxocara canis.</title>
        <authorList>
            <person name="Zhu X.-Q."/>
            <person name="Korhonen P.K."/>
            <person name="Cai H."/>
            <person name="Young N.D."/>
            <person name="Nejsum P."/>
            <person name="von Samson-Himmelstjerna G."/>
            <person name="Boag P.R."/>
            <person name="Tan P."/>
            <person name="Li Q."/>
            <person name="Min J."/>
            <person name="Yang Y."/>
            <person name="Wang X."/>
            <person name="Fang X."/>
            <person name="Hall R.S."/>
            <person name="Hofmann A."/>
            <person name="Sternberg P.W."/>
            <person name="Jex A.R."/>
            <person name="Gasser R.B."/>
        </authorList>
    </citation>
    <scope>NUCLEOTIDE SEQUENCE [LARGE SCALE GENOMIC DNA]</scope>
    <source>
        <strain evidence="5">PN_DK_2014</strain>
    </source>
</reference>
<proteinExistence type="predicted"/>
<dbReference type="InterPro" id="IPR048344">
    <property type="entry name" value="Zw10_middle"/>
</dbReference>
<feature type="domain" description="Centromere/kinetochore protein zw10 C-terminal" evidence="3">
    <location>
        <begin position="504"/>
        <end position="635"/>
    </location>
</feature>
<dbReference type="Pfam" id="PF20665">
    <property type="entry name" value="Zw10_middle"/>
    <property type="match status" value="1"/>
</dbReference>
<dbReference type="OMA" id="HHLLTMG"/>